<protein>
    <submittedName>
        <fullName evidence="2">Uncharacterized protein</fullName>
    </submittedName>
</protein>
<sequence length="286" mass="30343">MSPSKNDPQKEETINDPKKEETINDPKEEETINDPKEEETINDPKEEETINDPKKKENTNDPQKPVSKAQKQGGSNGEAAFTGEEHTLVSKGPLKLKVNGPEMPTFSKKALKRVVTAKNPSIELLSAGGTISRAIDMIDTYDRKADAFTEGTYSYATTYRHGLINETGKRIPRAGACAGAGVGKARAEYRVFDAEANGPNVYAGAEANIVGVGAMARAEIGSASVGAGPFYLSLGLGIDTGIRAGVDGFEIKFLGCGFNFGPKTSVSFFGSSCGLDVLELFGLAAV</sequence>
<organism evidence="2 3">
    <name type="scientific">Engystomops pustulosus</name>
    <name type="common">Tungara frog</name>
    <name type="synonym">Physalaemus pustulosus</name>
    <dbReference type="NCBI Taxonomy" id="76066"/>
    <lineage>
        <taxon>Eukaryota</taxon>
        <taxon>Metazoa</taxon>
        <taxon>Chordata</taxon>
        <taxon>Craniata</taxon>
        <taxon>Vertebrata</taxon>
        <taxon>Euteleostomi</taxon>
        <taxon>Amphibia</taxon>
        <taxon>Batrachia</taxon>
        <taxon>Anura</taxon>
        <taxon>Neobatrachia</taxon>
        <taxon>Hyloidea</taxon>
        <taxon>Leptodactylidae</taxon>
        <taxon>Leiuperinae</taxon>
        <taxon>Engystomops</taxon>
    </lineage>
</organism>
<feature type="region of interest" description="Disordered" evidence="1">
    <location>
        <begin position="1"/>
        <end position="96"/>
    </location>
</feature>
<dbReference type="AlphaFoldDB" id="A0AAV7A319"/>
<keyword evidence="3" id="KW-1185">Reference proteome</keyword>
<proteinExistence type="predicted"/>
<comment type="caution">
    <text evidence="2">The sequence shown here is derived from an EMBL/GenBank/DDBJ whole genome shotgun (WGS) entry which is preliminary data.</text>
</comment>
<dbReference type="Proteomes" id="UP000824782">
    <property type="component" value="Unassembled WGS sequence"/>
</dbReference>
<dbReference type="EMBL" id="WNYA01000009">
    <property type="protein sequence ID" value="KAG8555130.1"/>
    <property type="molecule type" value="Genomic_DNA"/>
</dbReference>
<feature type="compositionally biased region" description="Basic and acidic residues" evidence="1">
    <location>
        <begin position="7"/>
        <end position="59"/>
    </location>
</feature>
<accession>A0AAV7A319</accession>
<name>A0AAV7A319_ENGPU</name>
<reference evidence="2" key="1">
    <citation type="thesis" date="2020" institute="ProQuest LLC" country="789 East Eisenhower Parkway, Ann Arbor, MI, USA">
        <title>Comparative Genomics and Chromosome Evolution.</title>
        <authorList>
            <person name="Mudd A.B."/>
        </authorList>
    </citation>
    <scope>NUCLEOTIDE SEQUENCE</scope>
    <source>
        <strain evidence="2">237g6f4</strain>
        <tissue evidence="2">Blood</tissue>
    </source>
</reference>
<evidence type="ECO:0000313" key="3">
    <source>
        <dbReference type="Proteomes" id="UP000824782"/>
    </source>
</evidence>
<gene>
    <name evidence="2" type="ORF">GDO81_017595</name>
</gene>
<evidence type="ECO:0000256" key="1">
    <source>
        <dbReference type="SAM" id="MobiDB-lite"/>
    </source>
</evidence>
<evidence type="ECO:0000313" key="2">
    <source>
        <dbReference type="EMBL" id="KAG8555130.1"/>
    </source>
</evidence>